<dbReference type="OrthoDB" id="3222238at2759"/>
<evidence type="ECO:0000313" key="1">
    <source>
        <dbReference type="EMBL" id="CCM00563.1"/>
    </source>
</evidence>
<dbReference type="EMBL" id="HE796990">
    <property type="protein sequence ID" value="CCM00563.1"/>
    <property type="molecule type" value="Genomic_DNA"/>
</dbReference>
<keyword evidence="2" id="KW-1185">Reference proteome</keyword>
<sequence>MATRYALESDDILVEIFRHFRTSYHWDPSPWRHPRRGGSVYHDLARAARVNKMFSAHALNALWWEIPSERVALNVLPAFRATPARVQYPTDFDVSADMQNNTEWVYSINSDLIPHELERLRTYAYRVREVSIDGEERENIRIPVIEYIAGRLGGPLFPRLMCLKWNGATIYKNTGNIDRVLLAMAGTNLRILALRPSRFLSEVEDDEFHRQLLNIAPALTTRSPCIQHIELSESPDVCFVRDSDWGFSTIGVGWDSAFATPFISAFRNLERLRIQTFALDETLVDTLVALPNLLDLSLKTVWSSNSPQFQGVRGRFSKLHTMRVTVKFGEAASLLQRCEWPALQVLHVRIFTLKDCIRLDQMLEFVELIATKFRASPLHDLVLSGFYCGSFKSDTMSVTRILSPLCCLHLLRSLKLGMGSRTSYTGLYGIFLHWPALEELTLDMEELIVTVSMEESTFRGFLPHESLQTLLEVASACPRLRTVTLNCLAPPSVPLHDLDLHGLSSHNLERVTFTHTGRDYPSESIGPLATMLESVFPKLELNDLSSAALKQPSPEMREKKHMWLALLEEMRRIRREKTNASNS</sequence>
<evidence type="ECO:0000313" key="2">
    <source>
        <dbReference type="Proteomes" id="UP000006352"/>
    </source>
</evidence>
<dbReference type="GeneID" id="24095474"/>
<dbReference type="AlphaFoldDB" id="J4G1Z0"/>
<reference evidence="1 2" key="1">
    <citation type="journal article" date="2012" name="Appl. Environ. Microbiol.">
        <title>Short-read sequencing for genomic analysis of the brown rot fungus Fibroporia radiculosa.</title>
        <authorList>
            <person name="Tang J.D."/>
            <person name="Perkins A.D."/>
            <person name="Sonstegard T.S."/>
            <person name="Schroeder S.G."/>
            <person name="Burgess S.C."/>
            <person name="Diehl S.V."/>
        </authorList>
    </citation>
    <scope>NUCLEOTIDE SEQUENCE [LARGE SCALE GENOMIC DNA]</scope>
    <source>
        <strain evidence="1 2">TFFH 294</strain>
    </source>
</reference>
<evidence type="ECO:0008006" key="3">
    <source>
        <dbReference type="Google" id="ProtNLM"/>
    </source>
</evidence>
<dbReference type="RefSeq" id="XP_012179846.1">
    <property type="nucleotide sequence ID" value="XM_012324456.1"/>
</dbReference>
<dbReference type="HOGENOM" id="CLU_035997_0_0_1"/>
<dbReference type="SUPFAM" id="SSF52047">
    <property type="entry name" value="RNI-like"/>
    <property type="match status" value="1"/>
</dbReference>
<dbReference type="Proteomes" id="UP000006352">
    <property type="component" value="Unassembled WGS sequence"/>
</dbReference>
<dbReference type="InParanoid" id="J4G1Z0"/>
<dbReference type="STRING" id="599839.J4G1Z0"/>
<organism evidence="1 2">
    <name type="scientific">Fibroporia radiculosa</name>
    <dbReference type="NCBI Taxonomy" id="599839"/>
    <lineage>
        <taxon>Eukaryota</taxon>
        <taxon>Fungi</taxon>
        <taxon>Dikarya</taxon>
        <taxon>Basidiomycota</taxon>
        <taxon>Agaricomycotina</taxon>
        <taxon>Agaricomycetes</taxon>
        <taxon>Polyporales</taxon>
        <taxon>Fibroporiaceae</taxon>
        <taxon>Fibroporia</taxon>
    </lineage>
</organism>
<proteinExistence type="predicted"/>
<dbReference type="InterPro" id="IPR032675">
    <property type="entry name" value="LRR_dom_sf"/>
</dbReference>
<name>J4G1Z0_9APHY</name>
<accession>J4G1Z0</accession>
<gene>
    <name evidence="1" type="ORF">FIBRA_02597</name>
</gene>
<protein>
    <recommendedName>
        <fullName evidence="3">F-box domain-containing protein</fullName>
    </recommendedName>
</protein>
<dbReference type="Gene3D" id="3.80.10.10">
    <property type="entry name" value="Ribonuclease Inhibitor"/>
    <property type="match status" value="1"/>
</dbReference>